<organism evidence="3">
    <name type="scientific">Onchocerca flexuosa</name>
    <dbReference type="NCBI Taxonomy" id="387005"/>
    <lineage>
        <taxon>Eukaryota</taxon>
        <taxon>Metazoa</taxon>
        <taxon>Ecdysozoa</taxon>
        <taxon>Nematoda</taxon>
        <taxon>Chromadorea</taxon>
        <taxon>Rhabditida</taxon>
        <taxon>Spirurina</taxon>
        <taxon>Spiruromorpha</taxon>
        <taxon>Filarioidea</taxon>
        <taxon>Onchocercidae</taxon>
        <taxon>Onchocerca</taxon>
    </lineage>
</organism>
<protein>
    <submittedName>
        <fullName evidence="3">Ovule protein</fullName>
    </submittedName>
</protein>
<dbReference type="Proteomes" id="UP000267606">
    <property type="component" value="Unassembled WGS sequence"/>
</dbReference>
<evidence type="ECO:0000313" key="2">
    <source>
        <dbReference type="Proteomes" id="UP000267606"/>
    </source>
</evidence>
<evidence type="ECO:0000313" key="3">
    <source>
        <dbReference type="WBParaSite" id="OFLC_0001331101-mRNA-1"/>
    </source>
</evidence>
<evidence type="ECO:0000313" key="1">
    <source>
        <dbReference type="EMBL" id="VDP13423.1"/>
    </source>
</evidence>
<reference evidence="3" key="1">
    <citation type="submission" date="2016-06" db="UniProtKB">
        <authorList>
            <consortium name="WormBaseParasite"/>
        </authorList>
    </citation>
    <scope>IDENTIFICATION</scope>
</reference>
<keyword evidence="2" id="KW-1185">Reference proteome</keyword>
<dbReference type="AlphaFoldDB" id="A0A183I0P8"/>
<gene>
    <name evidence="1" type="ORF">OFLC_LOCUS13310</name>
</gene>
<proteinExistence type="predicted"/>
<sequence>MTLPWKCPPLRPYQQLGSIIISYHHPPLYPPRNLLILQSSLQLLIMSINHAHIVITLVALSATTKIRGGKQESS</sequence>
<dbReference type="EMBL" id="UZAJ01040138">
    <property type="protein sequence ID" value="VDP13423.1"/>
    <property type="molecule type" value="Genomic_DNA"/>
</dbReference>
<dbReference type="WBParaSite" id="OFLC_0001331101-mRNA-1">
    <property type="protein sequence ID" value="OFLC_0001331101-mRNA-1"/>
    <property type="gene ID" value="OFLC_0001331101"/>
</dbReference>
<name>A0A183I0P8_9BILA</name>
<reference evidence="1 2" key="2">
    <citation type="submission" date="2018-11" db="EMBL/GenBank/DDBJ databases">
        <authorList>
            <consortium name="Pathogen Informatics"/>
        </authorList>
    </citation>
    <scope>NUCLEOTIDE SEQUENCE [LARGE SCALE GENOMIC DNA]</scope>
</reference>
<accession>A0A183I0P8</accession>